<accession>A0ABV3PLB9</accession>
<dbReference type="Pfam" id="PF00583">
    <property type="entry name" value="Acetyltransf_1"/>
    <property type="match status" value="1"/>
</dbReference>
<proteinExistence type="predicted"/>
<dbReference type="EMBL" id="JBFNQD010000003">
    <property type="protein sequence ID" value="MEW9306291.1"/>
    <property type="molecule type" value="Genomic_DNA"/>
</dbReference>
<name>A0ABV3PLB9_9HYPH</name>
<dbReference type="RefSeq" id="WP_367624090.1">
    <property type="nucleotide sequence ID" value="NZ_JBFNQD010000003.1"/>
</dbReference>
<sequence>MDLLVKLYDLAPNKALDARLDDADVTLRRALPPELAAITEWIRRHFTAGWASEATVALCRQPVSCFIAVRHGQLLGFACYDATARGFFGPTGVDEAERGRGIGHALLLACLNDMRAQGYAYAAIGDVGPVEFYARTVGATPIADSTPGIFAGLLKASS</sequence>
<dbReference type="SUPFAM" id="SSF55729">
    <property type="entry name" value="Acyl-CoA N-acyltransferases (Nat)"/>
    <property type="match status" value="1"/>
</dbReference>
<evidence type="ECO:0000313" key="3">
    <source>
        <dbReference type="Proteomes" id="UP001555786"/>
    </source>
</evidence>
<reference evidence="2 3" key="1">
    <citation type="submission" date="2024-07" db="EMBL/GenBank/DDBJ databases">
        <title>Description of Labrys sedimenti sp. nov., isolated from a diclofenac-degrading enrichment culture.</title>
        <authorList>
            <person name="Tancsics A."/>
            <person name="Csepanyi A."/>
        </authorList>
    </citation>
    <scope>NUCLEOTIDE SEQUENCE [LARGE SCALE GENOMIC DNA]</scope>
    <source>
        <strain evidence="2 3">LMG 23578</strain>
    </source>
</reference>
<evidence type="ECO:0000259" key="1">
    <source>
        <dbReference type="PROSITE" id="PS51186"/>
    </source>
</evidence>
<evidence type="ECO:0000313" key="2">
    <source>
        <dbReference type="EMBL" id="MEW9306291.1"/>
    </source>
</evidence>
<dbReference type="CDD" id="cd04301">
    <property type="entry name" value="NAT_SF"/>
    <property type="match status" value="1"/>
</dbReference>
<comment type="caution">
    <text evidence="2">The sequence shown here is derived from an EMBL/GenBank/DDBJ whole genome shotgun (WGS) entry which is preliminary data.</text>
</comment>
<organism evidence="2 3">
    <name type="scientific">Labrys neptuniae</name>
    <dbReference type="NCBI Taxonomy" id="376174"/>
    <lineage>
        <taxon>Bacteria</taxon>
        <taxon>Pseudomonadati</taxon>
        <taxon>Pseudomonadota</taxon>
        <taxon>Alphaproteobacteria</taxon>
        <taxon>Hyphomicrobiales</taxon>
        <taxon>Xanthobacteraceae</taxon>
        <taxon>Labrys</taxon>
    </lineage>
</organism>
<dbReference type="InterPro" id="IPR016181">
    <property type="entry name" value="Acyl_CoA_acyltransferase"/>
</dbReference>
<dbReference type="PROSITE" id="PS51186">
    <property type="entry name" value="GNAT"/>
    <property type="match status" value="1"/>
</dbReference>
<dbReference type="Proteomes" id="UP001555786">
    <property type="component" value="Unassembled WGS sequence"/>
</dbReference>
<protein>
    <submittedName>
        <fullName evidence="2">GNAT family N-acetyltransferase</fullName>
    </submittedName>
</protein>
<dbReference type="InterPro" id="IPR000182">
    <property type="entry name" value="GNAT_dom"/>
</dbReference>
<keyword evidence="3" id="KW-1185">Reference proteome</keyword>
<feature type="domain" description="N-acetyltransferase" evidence="1">
    <location>
        <begin position="25"/>
        <end position="158"/>
    </location>
</feature>
<dbReference type="Gene3D" id="3.40.630.30">
    <property type="match status" value="1"/>
</dbReference>
<gene>
    <name evidence="2" type="ORF">ABXS05_12125</name>
</gene>